<comment type="caution">
    <text evidence="4">The sequence shown here is derived from an EMBL/GenBank/DDBJ whole genome shotgun (WGS) entry which is preliminary data.</text>
</comment>
<dbReference type="AlphaFoldDB" id="A0A3B0AZF8"/>
<dbReference type="InterPro" id="IPR036388">
    <property type="entry name" value="WH-like_DNA-bd_sf"/>
</dbReference>
<sequence>MGENDVGESEFERFRSEWTERMALLFEESGTSPLVGRIYALLMSSPEPVSLQLMSEKLGVTKAAVSIQVRTLERYGHCMKLPRGKDRKDYYCIPEDHLQASMRMVTTRLHSEMNYIEETLRKMPDPDRQAPNEQKSLQVLRQRYSELLAFYRVVFRRLEGVEEEMERLIADLRAQPEQDR</sequence>
<dbReference type="EMBL" id="RBAH01000036">
    <property type="protein sequence ID" value="RKN65762.1"/>
    <property type="molecule type" value="Genomic_DNA"/>
</dbReference>
<keyword evidence="1" id="KW-0805">Transcription regulation</keyword>
<dbReference type="PANTHER" id="PTHR38465">
    <property type="entry name" value="HTH-TYPE TRANSCRIPTIONAL REGULATOR MJ1563-RELATED"/>
    <property type="match status" value="1"/>
</dbReference>
<dbReference type="GO" id="GO:0003677">
    <property type="term" value="F:DNA binding"/>
    <property type="evidence" value="ECO:0007669"/>
    <property type="project" value="UniProtKB-KW"/>
</dbReference>
<dbReference type="Gene3D" id="1.10.10.10">
    <property type="entry name" value="Winged helix-like DNA-binding domain superfamily/Winged helix DNA-binding domain"/>
    <property type="match status" value="1"/>
</dbReference>
<evidence type="ECO:0000313" key="5">
    <source>
        <dbReference type="Proteomes" id="UP000282311"/>
    </source>
</evidence>
<dbReference type="InterPro" id="IPR036390">
    <property type="entry name" value="WH_DNA-bd_sf"/>
</dbReference>
<evidence type="ECO:0000256" key="3">
    <source>
        <dbReference type="ARBA" id="ARBA00023163"/>
    </source>
</evidence>
<organism evidence="4 5">
    <name type="scientific">Paenibacillus ginsengarvi</name>
    <dbReference type="NCBI Taxonomy" id="400777"/>
    <lineage>
        <taxon>Bacteria</taxon>
        <taxon>Bacillati</taxon>
        <taxon>Bacillota</taxon>
        <taxon>Bacilli</taxon>
        <taxon>Bacillales</taxon>
        <taxon>Paenibacillaceae</taxon>
        <taxon>Paenibacillus</taxon>
    </lineage>
</organism>
<dbReference type="SUPFAM" id="SSF46785">
    <property type="entry name" value="Winged helix' DNA-binding domain"/>
    <property type="match status" value="1"/>
</dbReference>
<dbReference type="PANTHER" id="PTHR38465:SF1">
    <property type="entry name" value="HTH-TYPE TRANSCRIPTIONAL REGULATOR MJ1563-RELATED"/>
    <property type="match status" value="1"/>
</dbReference>
<keyword evidence="3" id="KW-0804">Transcription</keyword>
<keyword evidence="2" id="KW-0238">DNA-binding</keyword>
<evidence type="ECO:0000313" key="4">
    <source>
        <dbReference type="EMBL" id="RKN65762.1"/>
    </source>
</evidence>
<gene>
    <name evidence="4" type="ORF">D7M11_32135</name>
</gene>
<dbReference type="Proteomes" id="UP000282311">
    <property type="component" value="Unassembled WGS sequence"/>
</dbReference>
<keyword evidence="5" id="KW-1185">Reference proteome</keyword>
<evidence type="ECO:0000256" key="1">
    <source>
        <dbReference type="ARBA" id="ARBA00023015"/>
    </source>
</evidence>
<protein>
    <submittedName>
        <fullName evidence="4">HTH domain-containing protein</fullName>
    </submittedName>
</protein>
<evidence type="ECO:0000256" key="2">
    <source>
        <dbReference type="ARBA" id="ARBA00023125"/>
    </source>
</evidence>
<reference evidence="4 5" key="1">
    <citation type="journal article" date="2007" name="Int. J. Syst. Evol. Microbiol.">
        <title>Paenibacillus ginsengarvi sp. nov., isolated from soil from ginseng cultivation.</title>
        <authorList>
            <person name="Yoon M.H."/>
            <person name="Ten L.N."/>
            <person name="Im W.T."/>
        </authorList>
    </citation>
    <scope>NUCLEOTIDE SEQUENCE [LARGE SCALE GENOMIC DNA]</scope>
    <source>
        <strain evidence="4 5">KCTC 13059</strain>
    </source>
</reference>
<dbReference type="InterPro" id="IPR052362">
    <property type="entry name" value="HTH-GbsR_regulator"/>
</dbReference>
<name>A0A3B0AZF8_9BACL</name>
<proteinExistence type="predicted"/>
<accession>A0A3B0AZF8</accession>